<evidence type="ECO:0000256" key="4">
    <source>
        <dbReference type="ARBA" id="ARBA00023163"/>
    </source>
</evidence>
<dbReference type="GO" id="GO:0005666">
    <property type="term" value="C:RNA polymerase III complex"/>
    <property type="evidence" value="ECO:0007669"/>
    <property type="project" value="InterPro"/>
</dbReference>
<dbReference type="GO" id="GO:0005737">
    <property type="term" value="C:cytoplasm"/>
    <property type="evidence" value="ECO:0007669"/>
    <property type="project" value="UniProtKB-ARBA"/>
</dbReference>
<dbReference type="EMBL" id="CCBP010000012">
    <property type="protein sequence ID" value="CDO68355.1"/>
    <property type="molecule type" value="Genomic_DNA"/>
</dbReference>
<dbReference type="GO" id="GO:0006383">
    <property type="term" value="P:transcription by RNA polymerase III"/>
    <property type="evidence" value="ECO:0007669"/>
    <property type="project" value="InterPro"/>
</dbReference>
<gene>
    <name evidence="7" type="ORF">BN946_scf184815.g2</name>
</gene>
<feature type="compositionally biased region" description="Basic residues" evidence="6">
    <location>
        <begin position="271"/>
        <end position="286"/>
    </location>
</feature>
<dbReference type="InterPro" id="IPR036390">
    <property type="entry name" value="WH_DNA-bd_sf"/>
</dbReference>
<dbReference type="Gene3D" id="1.10.10.10">
    <property type="entry name" value="Winged helix-like DNA-binding domain superfamily/Winged helix DNA-binding domain"/>
    <property type="match status" value="1"/>
</dbReference>
<accession>A0A060S263</accession>
<dbReference type="InterPro" id="IPR036388">
    <property type="entry name" value="WH-like_DNA-bd_sf"/>
</dbReference>
<comment type="caution">
    <text evidence="7">The sequence shown here is derived from an EMBL/GenBank/DDBJ whole genome shotgun (WGS) entry which is preliminary data.</text>
</comment>
<dbReference type="SUPFAM" id="SSF46785">
    <property type="entry name" value="Winged helix' DNA-binding domain"/>
    <property type="match status" value="1"/>
</dbReference>
<dbReference type="FunFam" id="1.10.10.10:FF:000116">
    <property type="entry name" value="DNA-directed RNA polymerase III subunit RPC6"/>
    <property type="match status" value="1"/>
</dbReference>
<dbReference type="STRING" id="5643.A0A060S263"/>
<evidence type="ECO:0000313" key="8">
    <source>
        <dbReference type="Proteomes" id="UP000029665"/>
    </source>
</evidence>
<name>A0A060S263_PYCCI</name>
<protein>
    <recommendedName>
        <fullName evidence="9">DNA-directed RNA polymerase III subunit RPC6</fullName>
    </recommendedName>
</protein>
<evidence type="ECO:0000256" key="1">
    <source>
        <dbReference type="ARBA" id="ARBA00004123"/>
    </source>
</evidence>
<dbReference type="OrthoDB" id="613763at2759"/>
<evidence type="ECO:0000313" key="7">
    <source>
        <dbReference type="EMBL" id="CDO68355.1"/>
    </source>
</evidence>
<feature type="compositionally biased region" description="Acidic residues" evidence="6">
    <location>
        <begin position="325"/>
        <end position="337"/>
    </location>
</feature>
<feature type="region of interest" description="Disordered" evidence="6">
    <location>
        <begin position="258"/>
        <end position="420"/>
    </location>
</feature>
<keyword evidence="8" id="KW-1185">Reference proteome</keyword>
<dbReference type="AlphaFoldDB" id="A0A060S263"/>
<comment type="subcellular location">
    <subcellularLocation>
        <location evidence="1">Nucleus</location>
    </subcellularLocation>
</comment>
<evidence type="ECO:0000256" key="3">
    <source>
        <dbReference type="ARBA" id="ARBA00022478"/>
    </source>
</evidence>
<evidence type="ECO:0000256" key="5">
    <source>
        <dbReference type="ARBA" id="ARBA00023242"/>
    </source>
</evidence>
<evidence type="ECO:0000256" key="2">
    <source>
        <dbReference type="ARBA" id="ARBA00011038"/>
    </source>
</evidence>
<keyword evidence="3" id="KW-0240">DNA-directed RNA polymerase</keyword>
<dbReference type="GO" id="GO:0005654">
    <property type="term" value="C:nucleoplasm"/>
    <property type="evidence" value="ECO:0007669"/>
    <property type="project" value="UniProtKB-ARBA"/>
</dbReference>
<comment type="similarity">
    <text evidence="2">Belongs to the eukaryotic RPC34/RPC39 RNA polymerase subunit family.</text>
</comment>
<evidence type="ECO:0008006" key="9">
    <source>
        <dbReference type="Google" id="ProtNLM"/>
    </source>
</evidence>
<dbReference type="InterPro" id="IPR016049">
    <property type="entry name" value="RNA_pol_Rpc34-like"/>
</dbReference>
<dbReference type="Pfam" id="PF05158">
    <property type="entry name" value="RNA_pol_Rpc34"/>
    <property type="match status" value="1"/>
</dbReference>
<evidence type="ECO:0000256" key="6">
    <source>
        <dbReference type="SAM" id="MobiDB-lite"/>
    </source>
</evidence>
<sequence length="482" mass="54147">MSHRQLNATERKLHKYALERPDKVVNQKELEDLIPDAKGRLAAINFLLGTGLFVVLESRGKGLSYRAVSHSEIDLKKGLSHEEGLVLDRIRAAGNEGIWTKHIKVKTQLHQTIVDKCLKSLTQKQLVKTVTDVRHSTRKIYMLYNIEPSVEMTGGPWYTDKELDTEFIKMLSDVCLKIIRDRSLPKARHVDDGRPRQLYPLAHVSYSNAEQILCLLNKSQVTETVLTVEHVNMLLDVLVLDGKIEKLPAFNAAVLDDAEDGEEDDGDSSKSRSKRSKNASIKRKRREALDEDSDEDKRNKRRHHTVSRSSSRRDRKRRRSRHSDDEDTDTDEDDDSIEDGKPRRKRSRWQESSSESDHKYVRKRSKGKGKGKGKGKRRGSSLLSASGTESLDDSDASGSSNDSPSIRTAPAPVATRADVGGSHFLGGTVYRAVYEERIRGLGLDQAPCVRCPTFDFCQSGGPVNPQDCIYYEGWLGVEAGAL</sequence>
<dbReference type="Proteomes" id="UP000029665">
    <property type="component" value="Unassembled WGS sequence"/>
</dbReference>
<dbReference type="InterPro" id="IPR007832">
    <property type="entry name" value="RNA_pol_Rpc34"/>
</dbReference>
<keyword evidence="5" id="KW-0539">Nucleus</keyword>
<proteinExistence type="inferred from homology"/>
<feature type="compositionally biased region" description="Low complexity" evidence="6">
    <location>
        <begin position="396"/>
        <end position="405"/>
    </location>
</feature>
<dbReference type="HOGENOM" id="CLU_033661_3_0_1"/>
<organism evidence="7 8">
    <name type="scientific">Pycnoporus cinnabarinus</name>
    <name type="common">Cinnabar-red polypore</name>
    <name type="synonym">Trametes cinnabarina</name>
    <dbReference type="NCBI Taxonomy" id="5643"/>
    <lineage>
        <taxon>Eukaryota</taxon>
        <taxon>Fungi</taxon>
        <taxon>Dikarya</taxon>
        <taxon>Basidiomycota</taxon>
        <taxon>Agaricomycotina</taxon>
        <taxon>Agaricomycetes</taxon>
        <taxon>Polyporales</taxon>
        <taxon>Polyporaceae</taxon>
        <taxon>Trametes</taxon>
    </lineage>
</organism>
<dbReference type="PANTHER" id="PTHR12780">
    <property type="entry name" value="RNA POLYMERASE III DNA DIRECTED , 39KD SUBUNIT-RELATED"/>
    <property type="match status" value="1"/>
</dbReference>
<feature type="compositionally biased region" description="Basic residues" evidence="6">
    <location>
        <begin position="360"/>
        <end position="379"/>
    </location>
</feature>
<keyword evidence="4" id="KW-0804">Transcription</keyword>
<dbReference type="OMA" id="HIKAKTQ"/>
<reference evidence="7" key="1">
    <citation type="submission" date="2014-01" db="EMBL/GenBank/DDBJ databases">
        <title>The genome of the white-rot fungus Pycnoporus cinnabarinus: a basidiomycete model with a versatile arsenal for lignocellulosic biomass breakdown.</title>
        <authorList>
            <person name="Levasseur A."/>
            <person name="Lomascolo A."/>
            <person name="Ruiz-Duenas F.J."/>
            <person name="Uzan E."/>
            <person name="Piumi F."/>
            <person name="Kues U."/>
            <person name="Ram A.F.J."/>
            <person name="Murat C."/>
            <person name="Haon M."/>
            <person name="Benoit I."/>
            <person name="Arfi Y."/>
            <person name="Chevret D."/>
            <person name="Drula E."/>
            <person name="Kwon M.J."/>
            <person name="Gouret P."/>
            <person name="Lesage-Meessen L."/>
            <person name="Lombard V."/>
            <person name="Mariette J."/>
            <person name="Noirot C."/>
            <person name="Park J."/>
            <person name="Patyshakuliyeva A."/>
            <person name="Wieneger R.A.B."/>
            <person name="Wosten H.A.B."/>
            <person name="Martin F."/>
            <person name="Coutinho P.M."/>
            <person name="de Vries R."/>
            <person name="Martinez A.T."/>
            <person name="Klopp C."/>
            <person name="Pontarotti P."/>
            <person name="Henrissat B."/>
            <person name="Record E."/>
        </authorList>
    </citation>
    <scope>NUCLEOTIDE SEQUENCE [LARGE SCALE GENOMIC DNA]</scope>
    <source>
        <strain evidence="7">BRFM137</strain>
    </source>
</reference>